<dbReference type="Proteomes" id="UP000887565">
    <property type="component" value="Unplaced"/>
</dbReference>
<accession>A0A915JNX6</accession>
<evidence type="ECO:0000313" key="1">
    <source>
        <dbReference type="Proteomes" id="UP000887565"/>
    </source>
</evidence>
<protein>
    <submittedName>
        <fullName evidence="2">Uncharacterized protein</fullName>
    </submittedName>
</protein>
<sequence>MNKKTKLATRASHRVPELPGHTRVPADCFAVDIYQFERVRTETVHVTVAVGCTAIGKKEHHLVNGFGS</sequence>
<dbReference type="AlphaFoldDB" id="A0A915JNX6"/>
<organism evidence="1 2">
    <name type="scientific">Romanomermis culicivorax</name>
    <name type="common">Nematode worm</name>
    <dbReference type="NCBI Taxonomy" id="13658"/>
    <lineage>
        <taxon>Eukaryota</taxon>
        <taxon>Metazoa</taxon>
        <taxon>Ecdysozoa</taxon>
        <taxon>Nematoda</taxon>
        <taxon>Enoplea</taxon>
        <taxon>Dorylaimia</taxon>
        <taxon>Mermithida</taxon>
        <taxon>Mermithoidea</taxon>
        <taxon>Mermithidae</taxon>
        <taxon>Romanomermis</taxon>
    </lineage>
</organism>
<proteinExistence type="predicted"/>
<evidence type="ECO:0000313" key="2">
    <source>
        <dbReference type="WBParaSite" id="nRc.2.0.1.t27949-RA"/>
    </source>
</evidence>
<keyword evidence="1" id="KW-1185">Reference proteome</keyword>
<reference evidence="2" key="1">
    <citation type="submission" date="2022-11" db="UniProtKB">
        <authorList>
            <consortium name="WormBaseParasite"/>
        </authorList>
    </citation>
    <scope>IDENTIFICATION</scope>
</reference>
<name>A0A915JNX6_ROMCU</name>
<dbReference type="WBParaSite" id="nRc.2.0.1.t27949-RA">
    <property type="protein sequence ID" value="nRc.2.0.1.t27949-RA"/>
    <property type="gene ID" value="nRc.2.0.1.g27949"/>
</dbReference>